<keyword evidence="5 6" id="KW-0472">Membrane</keyword>
<feature type="transmembrane region" description="Helical" evidence="6">
    <location>
        <begin position="17"/>
        <end position="36"/>
    </location>
</feature>
<feature type="transmembrane region" description="Helical" evidence="6">
    <location>
        <begin position="98"/>
        <end position="122"/>
    </location>
</feature>
<reference evidence="7 8" key="1">
    <citation type="submission" date="2024-06" db="EMBL/GenBank/DDBJ databases">
        <title>Genomic Encyclopedia of Type Strains, Phase IV (KMG-IV): sequencing the most valuable type-strain genomes for metagenomic binning, comparative biology and taxonomic classification.</title>
        <authorList>
            <person name="Goeker M."/>
        </authorList>
    </citation>
    <scope>NUCLEOTIDE SEQUENCE [LARGE SCALE GENOMIC DNA]</scope>
    <source>
        <strain evidence="7 8">DSM 21460</strain>
    </source>
</reference>
<keyword evidence="2" id="KW-0813">Transport</keyword>
<evidence type="ECO:0000256" key="1">
    <source>
        <dbReference type="ARBA" id="ARBA00004141"/>
    </source>
</evidence>
<feature type="transmembrane region" description="Helical" evidence="6">
    <location>
        <begin position="310"/>
        <end position="335"/>
    </location>
</feature>
<feature type="transmembrane region" description="Helical" evidence="6">
    <location>
        <begin position="347"/>
        <end position="368"/>
    </location>
</feature>
<evidence type="ECO:0000313" key="8">
    <source>
        <dbReference type="Proteomes" id="UP001549162"/>
    </source>
</evidence>
<proteinExistence type="predicted"/>
<dbReference type="PROSITE" id="PS50267">
    <property type="entry name" value="NA_NEUROTRAN_SYMP_3"/>
    <property type="match status" value="1"/>
</dbReference>
<evidence type="ECO:0000256" key="4">
    <source>
        <dbReference type="ARBA" id="ARBA00022989"/>
    </source>
</evidence>
<dbReference type="SUPFAM" id="SSF161070">
    <property type="entry name" value="SNF-like"/>
    <property type="match status" value="1"/>
</dbReference>
<evidence type="ECO:0000313" key="7">
    <source>
        <dbReference type="EMBL" id="MET3617513.1"/>
    </source>
</evidence>
<comment type="subcellular location">
    <subcellularLocation>
        <location evidence="1">Membrane</location>
        <topology evidence="1">Multi-pass membrane protein</topology>
    </subcellularLocation>
</comment>
<dbReference type="PANTHER" id="PTHR42948">
    <property type="entry name" value="TRANSPORTER"/>
    <property type="match status" value="1"/>
</dbReference>
<dbReference type="InterPro" id="IPR047218">
    <property type="entry name" value="YocR/YhdH-like"/>
</dbReference>
<dbReference type="NCBIfam" id="NF037979">
    <property type="entry name" value="Na_transp"/>
    <property type="match status" value="1"/>
</dbReference>
<evidence type="ECO:0000256" key="6">
    <source>
        <dbReference type="SAM" id="Phobius"/>
    </source>
</evidence>
<feature type="transmembrane region" description="Helical" evidence="6">
    <location>
        <begin position="226"/>
        <end position="250"/>
    </location>
</feature>
<keyword evidence="8" id="KW-1185">Reference proteome</keyword>
<evidence type="ECO:0000256" key="2">
    <source>
        <dbReference type="ARBA" id="ARBA00022448"/>
    </source>
</evidence>
<feature type="transmembrane region" description="Helical" evidence="6">
    <location>
        <begin position="48"/>
        <end position="65"/>
    </location>
</feature>
<keyword evidence="4 6" id="KW-1133">Transmembrane helix</keyword>
<dbReference type="Proteomes" id="UP001549162">
    <property type="component" value="Unassembled WGS sequence"/>
</dbReference>
<accession>A0ABV2J9S3</accession>
<keyword evidence="3 6" id="KW-0812">Transmembrane</keyword>
<dbReference type="RefSeq" id="WP_354368037.1">
    <property type="nucleotide sequence ID" value="NZ_JBEPMA010000005.1"/>
</dbReference>
<dbReference type="InterPro" id="IPR000175">
    <property type="entry name" value="Na/ntran_symport"/>
</dbReference>
<dbReference type="EMBL" id="JBEPMA010000005">
    <property type="protein sequence ID" value="MET3617513.1"/>
    <property type="molecule type" value="Genomic_DNA"/>
</dbReference>
<feature type="transmembrane region" description="Helical" evidence="6">
    <location>
        <begin position="262"/>
        <end position="290"/>
    </location>
</feature>
<dbReference type="CDD" id="cd10336">
    <property type="entry name" value="SLC6sbd_Tyt1-Like"/>
    <property type="match status" value="1"/>
</dbReference>
<organism evidence="7 8">
    <name type="scientific">Peptoniphilus olsenii</name>
    <dbReference type="NCBI Taxonomy" id="411570"/>
    <lineage>
        <taxon>Bacteria</taxon>
        <taxon>Bacillati</taxon>
        <taxon>Bacillota</taxon>
        <taxon>Tissierellia</taxon>
        <taxon>Tissierellales</taxon>
        <taxon>Peptoniphilaceae</taxon>
        <taxon>Peptoniphilus</taxon>
    </lineage>
</organism>
<name>A0ABV2J9S3_9FIRM</name>
<protein>
    <submittedName>
        <fullName evidence="7">NSS family neurotransmitter:Na+ symporter</fullName>
    </submittedName>
</protein>
<sequence>MNVKNIIKERDGFTGKWGFILACIGSAVGMGNIWRFPIMVSLWGGMDFLIPYFLCVILIGSTGVVEEFALGRATGAGPIGAFGTCTKIKTGNRRIGELIGFIPIIGSLSLAIGYTVVMGWIFKYTFMSFSGKISAMGQDMEIIGGTFDKVAIDNPVWIFVAVVISFIIMSMGVSKGIEKANKIMMPILFFLFVGLGVYIATLPGAIEGYKYIFTLNISKLSNPMLWIFAFGQAFFSLSVAGHGSVIYGSYLPKTEDIPKSAFNVAFFDTLAALLAAFVIIPAMAVGGAPLENGGPGLMFVWLVNVLNGMPAGRIVSIIFFVCVLFAGISSIINLYEAPVAMLQDNLSLNRVLSTGIILIIGCIVAILIQKITGEWMDFVSIYICPLGAFLAGTMFFWVAGKEFINDAVNLGRKNGKPVGNYFFTLGKYVYVPLCIVALVAGAILGGIG</sequence>
<dbReference type="InterPro" id="IPR037272">
    <property type="entry name" value="SNS_sf"/>
</dbReference>
<feature type="transmembrane region" description="Helical" evidence="6">
    <location>
        <begin position="380"/>
        <end position="400"/>
    </location>
</feature>
<evidence type="ECO:0000256" key="3">
    <source>
        <dbReference type="ARBA" id="ARBA00022692"/>
    </source>
</evidence>
<dbReference type="Pfam" id="PF00209">
    <property type="entry name" value="SNF"/>
    <property type="match status" value="2"/>
</dbReference>
<dbReference type="PANTHER" id="PTHR42948:SF1">
    <property type="entry name" value="TRANSPORTER"/>
    <property type="match status" value="1"/>
</dbReference>
<gene>
    <name evidence="7" type="ORF">ABID14_001144</name>
</gene>
<evidence type="ECO:0000256" key="5">
    <source>
        <dbReference type="ARBA" id="ARBA00023136"/>
    </source>
</evidence>
<dbReference type="PRINTS" id="PR00176">
    <property type="entry name" value="NANEUSMPORT"/>
</dbReference>
<feature type="transmembrane region" description="Helical" evidence="6">
    <location>
        <begin position="156"/>
        <end position="174"/>
    </location>
</feature>
<comment type="caution">
    <text evidence="7">The sequence shown here is derived from an EMBL/GenBank/DDBJ whole genome shotgun (WGS) entry which is preliminary data.</text>
</comment>
<feature type="transmembrane region" description="Helical" evidence="6">
    <location>
        <begin position="421"/>
        <end position="447"/>
    </location>
</feature>
<feature type="transmembrane region" description="Helical" evidence="6">
    <location>
        <begin position="186"/>
        <end position="206"/>
    </location>
</feature>